<dbReference type="Proteomes" id="UP000199045">
    <property type="component" value="Unassembled WGS sequence"/>
</dbReference>
<dbReference type="GO" id="GO:0016989">
    <property type="term" value="F:sigma factor antagonist activity"/>
    <property type="evidence" value="ECO:0007669"/>
    <property type="project" value="TreeGrafter"/>
</dbReference>
<dbReference type="STRING" id="104663.SAMN04488121_105322"/>
<gene>
    <name evidence="4" type="ORF">SAMN04488121_105322</name>
</gene>
<keyword evidence="1" id="KW-0472">Membrane</keyword>
<evidence type="ECO:0000259" key="2">
    <source>
        <dbReference type="Pfam" id="PF04773"/>
    </source>
</evidence>
<evidence type="ECO:0000313" key="4">
    <source>
        <dbReference type="EMBL" id="SDG64132.1"/>
    </source>
</evidence>
<dbReference type="InterPro" id="IPR012373">
    <property type="entry name" value="Ferrdict_sens_TM"/>
</dbReference>
<dbReference type="OrthoDB" id="1523735at2"/>
<dbReference type="Gene3D" id="2.60.120.1440">
    <property type="match status" value="1"/>
</dbReference>
<dbReference type="Pfam" id="PF16344">
    <property type="entry name" value="FecR_C"/>
    <property type="match status" value="1"/>
</dbReference>
<dbReference type="PIRSF" id="PIRSF018266">
    <property type="entry name" value="FecR"/>
    <property type="match status" value="1"/>
</dbReference>
<keyword evidence="1" id="KW-1133">Transmembrane helix</keyword>
<dbReference type="PANTHER" id="PTHR30273:SF2">
    <property type="entry name" value="PROTEIN FECR"/>
    <property type="match status" value="1"/>
</dbReference>
<accession>A0A1G7VWJ4</accession>
<evidence type="ECO:0000256" key="1">
    <source>
        <dbReference type="SAM" id="Phobius"/>
    </source>
</evidence>
<evidence type="ECO:0000313" key="5">
    <source>
        <dbReference type="Proteomes" id="UP000199045"/>
    </source>
</evidence>
<name>A0A1G7VWJ4_CHIFI</name>
<dbReference type="EMBL" id="FNBN01000005">
    <property type="protein sequence ID" value="SDG64132.1"/>
    <property type="molecule type" value="Genomic_DNA"/>
</dbReference>
<feature type="domain" description="Protein FecR C-terminal" evidence="3">
    <location>
        <begin position="298"/>
        <end position="365"/>
    </location>
</feature>
<dbReference type="AlphaFoldDB" id="A0A1G7VWJ4"/>
<dbReference type="Gene3D" id="3.55.50.30">
    <property type="match status" value="1"/>
</dbReference>
<dbReference type="Pfam" id="PF04773">
    <property type="entry name" value="FecR"/>
    <property type="match status" value="1"/>
</dbReference>
<protein>
    <submittedName>
        <fullName evidence="4">Ferric-dicitrate binding protein FerR, regulates iron transport through sigma-19</fullName>
    </submittedName>
</protein>
<dbReference type="FunFam" id="2.60.120.1440:FF:000001">
    <property type="entry name" value="Putative anti-sigma factor"/>
    <property type="match status" value="1"/>
</dbReference>
<dbReference type="InterPro" id="IPR006860">
    <property type="entry name" value="FecR"/>
</dbReference>
<dbReference type="InterPro" id="IPR032508">
    <property type="entry name" value="FecR_C"/>
</dbReference>
<dbReference type="RefSeq" id="WP_089834965.1">
    <property type="nucleotide sequence ID" value="NZ_FNBN01000005.1"/>
</dbReference>
<organism evidence="4 5">
    <name type="scientific">Chitinophaga filiformis</name>
    <name type="common">Myxococcus filiformis</name>
    <name type="synonym">Flexibacter filiformis</name>
    <dbReference type="NCBI Taxonomy" id="104663"/>
    <lineage>
        <taxon>Bacteria</taxon>
        <taxon>Pseudomonadati</taxon>
        <taxon>Bacteroidota</taxon>
        <taxon>Chitinophagia</taxon>
        <taxon>Chitinophagales</taxon>
        <taxon>Chitinophagaceae</taxon>
        <taxon>Chitinophaga</taxon>
    </lineage>
</organism>
<proteinExistence type="predicted"/>
<feature type="domain" description="FecR protein" evidence="2">
    <location>
        <begin position="135"/>
        <end position="229"/>
    </location>
</feature>
<sequence>MSQDRTWILLGRKISGEATLDELRELEMLLKEDAQLSYQASLIKELELHTPDDTGETETALEKHMQRMQELYPEDFQVTATGQTTLPVMPENRSWLRRNGIRVLAVAASLMIVVMGGWWSLRDHKKTENKELVSEISTRHGSRTTVTLPDGSVVFLNVSSKLTYDYGKEDSRQVVLEGEAFFDVFKDEQRPFIIHTKKMDITVLGTTFNVRAYEEDKTVETSLIQGKVEVTIKGEVPEKVILSPNQKIVLFNEEAQQPKIVSVPVPANPDREVYRLEEVTMNPHDSLVAETAWKENCLVFNNERFADIALKMERWYDVQIIFEDTQVEDYRFTGTFINETVAQTLEALRFTSPFQYRIDKKKIIIKR</sequence>
<dbReference type="PANTHER" id="PTHR30273">
    <property type="entry name" value="PERIPLASMIC SIGNAL SENSOR AND SIGMA FACTOR ACTIVATOR FECR-RELATED"/>
    <property type="match status" value="1"/>
</dbReference>
<feature type="transmembrane region" description="Helical" evidence="1">
    <location>
        <begin position="103"/>
        <end position="121"/>
    </location>
</feature>
<reference evidence="4 5" key="1">
    <citation type="submission" date="2016-10" db="EMBL/GenBank/DDBJ databases">
        <authorList>
            <person name="de Groot N.N."/>
        </authorList>
    </citation>
    <scope>NUCLEOTIDE SEQUENCE [LARGE SCALE GENOMIC DNA]</scope>
    <source>
        <strain evidence="4 5">DSM 527</strain>
    </source>
</reference>
<evidence type="ECO:0000259" key="3">
    <source>
        <dbReference type="Pfam" id="PF16344"/>
    </source>
</evidence>
<keyword evidence="1" id="KW-0812">Transmembrane</keyword>